<feature type="coiled-coil region" evidence="1">
    <location>
        <begin position="166"/>
        <end position="214"/>
    </location>
</feature>
<evidence type="ECO:0000256" key="1">
    <source>
        <dbReference type="SAM" id="Coils"/>
    </source>
</evidence>
<feature type="region of interest" description="Disordered" evidence="2">
    <location>
        <begin position="1"/>
        <end position="39"/>
    </location>
</feature>
<gene>
    <name evidence="4" type="ORF">EV644_12823</name>
</gene>
<dbReference type="Proteomes" id="UP000295818">
    <property type="component" value="Unassembled WGS sequence"/>
</dbReference>
<evidence type="ECO:0000313" key="4">
    <source>
        <dbReference type="EMBL" id="TCO11903.1"/>
    </source>
</evidence>
<dbReference type="EMBL" id="SLWM01000028">
    <property type="protein sequence ID" value="TCO11903.1"/>
    <property type="molecule type" value="Genomic_DNA"/>
</dbReference>
<organism evidence="4 5">
    <name type="scientific">Kribbella orskensis</name>
    <dbReference type="NCBI Taxonomy" id="2512216"/>
    <lineage>
        <taxon>Bacteria</taxon>
        <taxon>Bacillati</taxon>
        <taxon>Actinomycetota</taxon>
        <taxon>Actinomycetes</taxon>
        <taxon>Propionibacteriales</taxon>
        <taxon>Kribbellaceae</taxon>
        <taxon>Kribbella</taxon>
    </lineage>
</organism>
<name>A0ABY2B9A9_9ACTN</name>
<feature type="domain" description="ChrB N-terminal" evidence="3">
    <location>
        <begin position="63"/>
        <end position="219"/>
    </location>
</feature>
<keyword evidence="1" id="KW-0175">Coiled coil</keyword>
<comment type="caution">
    <text evidence="4">The sequence shown here is derived from an EMBL/GenBank/DDBJ whole genome shotgun (WGS) entry which is preliminary data.</text>
</comment>
<evidence type="ECO:0000256" key="2">
    <source>
        <dbReference type="SAM" id="MobiDB-lite"/>
    </source>
</evidence>
<proteinExistence type="predicted"/>
<dbReference type="InterPro" id="IPR046858">
    <property type="entry name" value="ChrB_N"/>
</dbReference>
<evidence type="ECO:0000259" key="3">
    <source>
        <dbReference type="Pfam" id="PF20229"/>
    </source>
</evidence>
<protein>
    <recommendedName>
        <fullName evidence="3">ChrB N-terminal domain-containing protein</fullName>
    </recommendedName>
</protein>
<dbReference type="Pfam" id="PF20229">
    <property type="entry name" value="ChrB_N"/>
    <property type="match status" value="1"/>
</dbReference>
<accession>A0ABY2B9A9</accession>
<keyword evidence="5" id="KW-1185">Reference proteome</keyword>
<sequence>MDSAFSTDCEYAVRRPSEAPPDNLSGMATRRTKAKSTAELSDAASASWLLLIYKVPSDSSRARVAVWRELKRLGGFYVQQAVCVLPDREELRAGMEKVREKVAELGGSSVFLTLTDVDDDARDQFVEGFQSQSAKEYAEIVEECETKFAKEIEFERFRENYTFEEAEEIRQDLEKLRRWLAKVEGRDWMGAEGKDLARAKVADCERLLEEFEADVYERTEGKI</sequence>
<reference evidence="4 5" key="1">
    <citation type="journal article" date="2015" name="Stand. Genomic Sci.">
        <title>Genomic Encyclopedia of Bacterial and Archaeal Type Strains, Phase III: the genomes of soil and plant-associated and newly described type strains.</title>
        <authorList>
            <person name="Whitman W.B."/>
            <person name="Woyke T."/>
            <person name="Klenk H.P."/>
            <person name="Zhou Y."/>
            <person name="Lilburn T.G."/>
            <person name="Beck B.J."/>
            <person name="De Vos P."/>
            <person name="Vandamme P."/>
            <person name="Eisen J.A."/>
            <person name="Garrity G."/>
            <person name="Hugenholtz P."/>
            <person name="Kyrpides N.C."/>
        </authorList>
    </citation>
    <scope>NUCLEOTIDE SEQUENCE [LARGE SCALE GENOMIC DNA]</scope>
    <source>
        <strain evidence="4 5">VKM Ac-2538</strain>
    </source>
</reference>
<evidence type="ECO:0000313" key="5">
    <source>
        <dbReference type="Proteomes" id="UP000295818"/>
    </source>
</evidence>